<evidence type="ECO:0000313" key="17">
    <source>
        <dbReference type="EMBL" id="RST72264.1"/>
    </source>
</evidence>
<dbReference type="InterPro" id="IPR036890">
    <property type="entry name" value="HATPase_C_sf"/>
</dbReference>
<evidence type="ECO:0000256" key="1">
    <source>
        <dbReference type="ARBA" id="ARBA00000085"/>
    </source>
</evidence>
<dbReference type="SUPFAM" id="SSF55874">
    <property type="entry name" value="ATPase domain of HSP90 chaperone/DNA topoisomerase II/histidine kinase"/>
    <property type="match status" value="1"/>
</dbReference>
<dbReference type="PROSITE" id="PS50109">
    <property type="entry name" value="HIS_KIN"/>
    <property type="match status" value="1"/>
</dbReference>
<dbReference type="InterPro" id="IPR003660">
    <property type="entry name" value="HAMP_dom"/>
</dbReference>
<dbReference type="PRINTS" id="PR00344">
    <property type="entry name" value="BCTRLSENSOR"/>
</dbReference>
<dbReference type="GO" id="GO:0000155">
    <property type="term" value="F:phosphorelay sensor kinase activity"/>
    <property type="evidence" value="ECO:0007669"/>
    <property type="project" value="InterPro"/>
</dbReference>
<dbReference type="InterPro" id="IPR003594">
    <property type="entry name" value="HATPase_dom"/>
</dbReference>
<dbReference type="SUPFAM" id="SSF158472">
    <property type="entry name" value="HAMP domain-like"/>
    <property type="match status" value="1"/>
</dbReference>
<dbReference type="GO" id="GO:0005886">
    <property type="term" value="C:plasma membrane"/>
    <property type="evidence" value="ECO:0007669"/>
    <property type="project" value="UniProtKB-SubCell"/>
</dbReference>
<evidence type="ECO:0000256" key="10">
    <source>
        <dbReference type="ARBA" id="ARBA00022840"/>
    </source>
</evidence>
<dbReference type="Gene3D" id="1.10.287.130">
    <property type="match status" value="1"/>
</dbReference>
<evidence type="ECO:0000256" key="9">
    <source>
        <dbReference type="ARBA" id="ARBA00022777"/>
    </source>
</evidence>
<dbReference type="PANTHER" id="PTHR45528:SF12">
    <property type="entry name" value="SENSOR HISTIDINE KINASE ARSS"/>
    <property type="match status" value="1"/>
</dbReference>
<evidence type="ECO:0000256" key="13">
    <source>
        <dbReference type="ARBA" id="ARBA00023136"/>
    </source>
</evidence>
<evidence type="ECO:0000256" key="5">
    <source>
        <dbReference type="ARBA" id="ARBA00022553"/>
    </source>
</evidence>
<dbReference type="FunFam" id="1.10.287.130:FF:000001">
    <property type="entry name" value="Two-component sensor histidine kinase"/>
    <property type="match status" value="1"/>
</dbReference>
<dbReference type="PROSITE" id="PS50885">
    <property type="entry name" value="HAMP"/>
    <property type="match status" value="1"/>
</dbReference>
<dbReference type="GO" id="GO:0005524">
    <property type="term" value="F:ATP binding"/>
    <property type="evidence" value="ECO:0007669"/>
    <property type="project" value="UniProtKB-KW"/>
</dbReference>
<protein>
    <recommendedName>
        <fullName evidence="3">histidine kinase</fullName>
        <ecNumber evidence="3">2.7.13.3</ecNumber>
    </recommendedName>
</protein>
<dbReference type="SMART" id="SM00388">
    <property type="entry name" value="HisKA"/>
    <property type="match status" value="1"/>
</dbReference>
<evidence type="ECO:0000256" key="6">
    <source>
        <dbReference type="ARBA" id="ARBA00022679"/>
    </source>
</evidence>
<keyword evidence="9 17" id="KW-0418">Kinase</keyword>
<evidence type="ECO:0000256" key="4">
    <source>
        <dbReference type="ARBA" id="ARBA00022475"/>
    </source>
</evidence>
<dbReference type="CDD" id="cd00082">
    <property type="entry name" value="HisKA"/>
    <property type="match status" value="1"/>
</dbReference>
<keyword evidence="4" id="KW-1003">Cell membrane</keyword>
<evidence type="ECO:0000259" key="15">
    <source>
        <dbReference type="PROSITE" id="PS50109"/>
    </source>
</evidence>
<dbReference type="PANTHER" id="PTHR45528">
    <property type="entry name" value="SENSOR HISTIDINE KINASE CPXA"/>
    <property type="match status" value="1"/>
</dbReference>
<dbReference type="CDD" id="cd00075">
    <property type="entry name" value="HATPase"/>
    <property type="match status" value="1"/>
</dbReference>
<keyword evidence="7 14" id="KW-0812">Transmembrane</keyword>
<evidence type="ECO:0000256" key="8">
    <source>
        <dbReference type="ARBA" id="ARBA00022741"/>
    </source>
</evidence>
<dbReference type="Pfam" id="PF02518">
    <property type="entry name" value="HATPase_c"/>
    <property type="match status" value="1"/>
</dbReference>
<feature type="transmembrane region" description="Helical" evidence="14">
    <location>
        <begin position="152"/>
        <end position="172"/>
    </location>
</feature>
<evidence type="ECO:0000256" key="2">
    <source>
        <dbReference type="ARBA" id="ARBA00004651"/>
    </source>
</evidence>
<organism evidence="17 18">
    <name type="scientific">Siminovitchia acidinfaciens</name>
    <dbReference type="NCBI Taxonomy" id="2321395"/>
    <lineage>
        <taxon>Bacteria</taxon>
        <taxon>Bacillati</taxon>
        <taxon>Bacillota</taxon>
        <taxon>Bacilli</taxon>
        <taxon>Bacillales</taxon>
        <taxon>Bacillaceae</taxon>
        <taxon>Siminovitchia</taxon>
    </lineage>
</organism>
<dbReference type="SMART" id="SM00304">
    <property type="entry name" value="HAMP"/>
    <property type="match status" value="1"/>
</dbReference>
<keyword evidence="10" id="KW-0067">ATP-binding</keyword>
<gene>
    <name evidence="17" type="ORF">D4T97_016630</name>
</gene>
<dbReference type="AlphaFoldDB" id="A0A429XVH1"/>
<evidence type="ECO:0000256" key="12">
    <source>
        <dbReference type="ARBA" id="ARBA00023012"/>
    </source>
</evidence>
<dbReference type="EMBL" id="QYTV02000009">
    <property type="protein sequence ID" value="RST72264.1"/>
    <property type="molecule type" value="Genomic_DNA"/>
</dbReference>
<dbReference type="EC" id="2.7.13.3" evidence="3"/>
<keyword evidence="12" id="KW-0902">Two-component regulatory system</keyword>
<dbReference type="Gene3D" id="6.10.340.10">
    <property type="match status" value="1"/>
</dbReference>
<comment type="catalytic activity">
    <reaction evidence="1">
        <text>ATP + protein L-histidine = ADP + protein N-phospho-L-histidine.</text>
        <dbReference type="EC" id="2.7.13.3"/>
    </reaction>
</comment>
<feature type="transmembrane region" description="Helical" evidence="14">
    <location>
        <begin position="12"/>
        <end position="30"/>
    </location>
</feature>
<dbReference type="SUPFAM" id="SSF47384">
    <property type="entry name" value="Homodimeric domain of signal transducing histidine kinase"/>
    <property type="match status" value="1"/>
</dbReference>
<dbReference type="Pfam" id="PF00512">
    <property type="entry name" value="HisKA"/>
    <property type="match status" value="1"/>
</dbReference>
<dbReference type="SMART" id="SM00387">
    <property type="entry name" value="HATPase_c"/>
    <property type="match status" value="1"/>
</dbReference>
<sequence>MKLQTRIQFSTTVVLMIMLIAANTSIYFIFKNNSISSEQNRLTNTLHHIVKEMATNKGMSMEQILEAYLISDGMIRVVNSSNSPARQMTTDSAYWDIPSNYKDDQFEEVLKYNDSMFVIVSIPALDENGEVVNLQVIENINHLYENILHLKWVLVFTAIIVNIILFTASGILGRFISLPIQRLIQTMKMIEDNESYEKIEMTSNGKDELTEMAMTFNRMITKLEKSYLKQEQFVADASHELKTPLTVISSYVKLLKRWGTERPEILKEAIDSIESESSRMKYLTEQLLQLARSEEAIENEKVTVNIVHVVEETIQRLQRTFEHEIRFFHQQHETYFKIHKQSFVQLLVIFLDNAKKYSDDNIDVYLEELDGNIKISVKDRGVGIPPENQVNVFDRLYRVDKTRSRKTGGSGLGLSIAKRIVEQHGGEIYLESAEGEGTTFIVKLPKQEV</sequence>
<reference evidence="17" key="1">
    <citation type="submission" date="2018-12" db="EMBL/GenBank/DDBJ databases">
        <authorList>
            <person name="Sun L."/>
            <person name="Chen Z."/>
        </authorList>
    </citation>
    <scope>NUCLEOTIDE SEQUENCE [LARGE SCALE GENOMIC DNA]</scope>
    <source>
        <strain evidence="17">3-2-2</strain>
    </source>
</reference>
<dbReference type="InterPro" id="IPR005467">
    <property type="entry name" value="His_kinase_dom"/>
</dbReference>
<feature type="domain" description="HAMP" evidence="16">
    <location>
        <begin position="174"/>
        <end position="228"/>
    </location>
</feature>
<dbReference type="Pfam" id="PF00672">
    <property type="entry name" value="HAMP"/>
    <property type="match status" value="1"/>
</dbReference>
<evidence type="ECO:0000256" key="7">
    <source>
        <dbReference type="ARBA" id="ARBA00022692"/>
    </source>
</evidence>
<dbReference type="CDD" id="cd06225">
    <property type="entry name" value="HAMP"/>
    <property type="match status" value="1"/>
</dbReference>
<keyword evidence="5" id="KW-0597">Phosphoprotein</keyword>
<proteinExistence type="predicted"/>
<dbReference type="InterPro" id="IPR003661">
    <property type="entry name" value="HisK_dim/P_dom"/>
</dbReference>
<keyword evidence="13 14" id="KW-0472">Membrane</keyword>
<dbReference type="FunFam" id="3.30.565.10:FF:000006">
    <property type="entry name" value="Sensor histidine kinase WalK"/>
    <property type="match status" value="1"/>
</dbReference>
<feature type="domain" description="Histidine kinase" evidence="15">
    <location>
        <begin position="236"/>
        <end position="448"/>
    </location>
</feature>
<dbReference type="InterPro" id="IPR036097">
    <property type="entry name" value="HisK_dim/P_sf"/>
</dbReference>
<evidence type="ECO:0000259" key="16">
    <source>
        <dbReference type="PROSITE" id="PS50885"/>
    </source>
</evidence>
<comment type="subcellular location">
    <subcellularLocation>
        <location evidence="2">Cell membrane</location>
        <topology evidence="2">Multi-pass membrane protein</topology>
    </subcellularLocation>
</comment>
<evidence type="ECO:0000256" key="11">
    <source>
        <dbReference type="ARBA" id="ARBA00022989"/>
    </source>
</evidence>
<evidence type="ECO:0000256" key="14">
    <source>
        <dbReference type="SAM" id="Phobius"/>
    </source>
</evidence>
<dbReference type="RefSeq" id="WP_126051889.1">
    <property type="nucleotide sequence ID" value="NZ_QYTV02000009.1"/>
</dbReference>
<keyword evidence="11 14" id="KW-1133">Transmembrane helix</keyword>
<name>A0A429XVH1_9BACI</name>
<dbReference type="InterPro" id="IPR004358">
    <property type="entry name" value="Sig_transdc_His_kin-like_C"/>
</dbReference>
<accession>A0A429XVH1</accession>
<dbReference type="OrthoDB" id="9786919at2"/>
<keyword evidence="18" id="KW-1185">Reference proteome</keyword>
<dbReference type="Proteomes" id="UP000287156">
    <property type="component" value="Unassembled WGS sequence"/>
</dbReference>
<evidence type="ECO:0000256" key="3">
    <source>
        <dbReference type="ARBA" id="ARBA00012438"/>
    </source>
</evidence>
<comment type="caution">
    <text evidence="17">The sequence shown here is derived from an EMBL/GenBank/DDBJ whole genome shotgun (WGS) entry which is preliminary data.</text>
</comment>
<dbReference type="Gene3D" id="3.30.565.10">
    <property type="entry name" value="Histidine kinase-like ATPase, C-terminal domain"/>
    <property type="match status" value="1"/>
</dbReference>
<keyword evidence="6" id="KW-0808">Transferase</keyword>
<dbReference type="InterPro" id="IPR050398">
    <property type="entry name" value="HssS/ArlS-like"/>
</dbReference>
<evidence type="ECO:0000313" key="18">
    <source>
        <dbReference type="Proteomes" id="UP000287156"/>
    </source>
</evidence>
<keyword evidence="8" id="KW-0547">Nucleotide-binding</keyword>